<dbReference type="RefSeq" id="WP_076558195.1">
    <property type="nucleotide sequence ID" value="NZ_FTOC01000004.1"/>
</dbReference>
<dbReference type="PANTHER" id="PTHR34822:SF1">
    <property type="entry name" value="GRPB FAMILY PROTEIN"/>
    <property type="match status" value="1"/>
</dbReference>
<keyword evidence="2" id="KW-1185">Reference proteome</keyword>
<dbReference type="InterPro" id="IPR007344">
    <property type="entry name" value="GrpB/CoaE"/>
</dbReference>
<evidence type="ECO:0000313" key="1">
    <source>
        <dbReference type="EMBL" id="SIS45215.1"/>
    </source>
</evidence>
<organism evidence="1 2">
    <name type="scientific">Salimicrobium flavidum</name>
    <dbReference type="NCBI Taxonomy" id="570947"/>
    <lineage>
        <taxon>Bacteria</taxon>
        <taxon>Bacillati</taxon>
        <taxon>Bacillota</taxon>
        <taxon>Bacilli</taxon>
        <taxon>Bacillales</taxon>
        <taxon>Bacillaceae</taxon>
        <taxon>Salimicrobium</taxon>
    </lineage>
</organism>
<dbReference type="Gene3D" id="3.30.460.10">
    <property type="entry name" value="Beta Polymerase, domain 2"/>
    <property type="match status" value="1"/>
</dbReference>
<protein>
    <submittedName>
        <fullName evidence="1">GrpB domain, predicted nucleotidyltransferase, UPF0157 family</fullName>
    </submittedName>
</protein>
<evidence type="ECO:0000313" key="2">
    <source>
        <dbReference type="Proteomes" id="UP000187608"/>
    </source>
</evidence>
<dbReference type="InterPro" id="IPR043519">
    <property type="entry name" value="NT_sf"/>
</dbReference>
<dbReference type="EMBL" id="FTOC01000004">
    <property type="protein sequence ID" value="SIS45215.1"/>
    <property type="molecule type" value="Genomic_DNA"/>
</dbReference>
<dbReference type="STRING" id="570947.SAMN05421687_10467"/>
<keyword evidence="1" id="KW-0808">Transferase</keyword>
<dbReference type="Proteomes" id="UP000187608">
    <property type="component" value="Unassembled WGS sequence"/>
</dbReference>
<dbReference type="SUPFAM" id="SSF81301">
    <property type="entry name" value="Nucleotidyltransferase"/>
    <property type="match status" value="1"/>
</dbReference>
<name>A0A1N7J775_9BACI</name>
<sequence length="172" mass="19965">MRQVRIVTYKETWPEQFKSEARRIQEALGQIPVRIHHIGSTSVPGLSAKPVIEIMPVVSRIDEVDNHTVAMQKLGYEAMGAYGIEGRRFFKKGGDNRTHHVHVFETDSPQALRHLAFRDYLIAHPDVASAYGQLKQELAETYPEDMESYISGKEEWIRRTEGRAVRWYREER</sequence>
<dbReference type="GO" id="GO:0016740">
    <property type="term" value="F:transferase activity"/>
    <property type="evidence" value="ECO:0007669"/>
    <property type="project" value="UniProtKB-KW"/>
</dbReference>
<gene>
    <name evidence="1" type="ORF">SAMN05421687_10467</name>
</gene>
<dbReference type="AlphaFoldDB" id="A0A1N7J775"/>
<dbReference type="PANTHER" id="PTHR34822">
    <property type="entry name" value="GRPB DOMAIN PROTEIN (AFU_ORTHOLOGUE AFUA_1G01530)"/>
    <property type="match status" value="1"/>
</dbReference>
<accession>A0A1N7J775</accession>
<proteinExistence type="predicted"/>
<reference evidence="2" key="1">
    <citation type="submission" date="2017-01" db="EMBL/GenBank/DDBJ databases">
        <authorList>
            <person name="Varghese N."/>
            <person name="Submissions S."/>
        </authorList>
    </citation>
    <scope>NUCLEOTIDE SEQUENCE [LARGE SCALE GENOMIC DNA]</scope>
    <source>
        <strain evidence="2">DSM 23127</strain>
    </source>
</reference>
<dbReference type="OrthoDB" id="9799092at2"/>
<dbReference type="Pfam" id="PF04229">
    <property type="entry name" value="GrpB"/>
    <property type="match status" value="1"/>
</dbReference>